<proteinExistence type="inferred from homology"/>
<evidence type="ECO:0000259" key="5">
    <source>
        <dbReference type="Pfam" id="PF13407"/>
    </source>
</evidence>
<gene>
    <name evidence="6" type="ORF">IQ236_13850</name>
</gene>
<name>A0ABR9UCV5_9CYAN</name>
<dbReference type="Gene3D" id="3.40.50.1460">
    <property type="match status" value="1"/>
</dbReference>
<dbReference type="Proteomes" id="UP000640725">
    <property type="component" value="Unassembled WGS sequence"/>
</dbReference>
<dbReference type="SUPFAM" id="SSF56784">
    <property type="entry name" value="HAD-like"/>
    <property type="match status" value="1"/>
</dbReference>
<accession>A0ABR9UCV5</accession>
<feature type="domain" description="Peptidase C14 caspase" evidence="4">
    <location>
        <begin position="10"/>
        <end position="261"/>
    </location>
</feature>
<dbReference type="RefSeq" id="WP_193869802.1">
    <property type="nucleotide sequence ID" value="NZ_JADEWU010000029.1"/>
</dbReference>
<evidence type="ECO:0000259" key="4">
    <source>
        <dbReference type="Pfam" id="PF00656"/>
    </source>
</evidence>
<dbReference type="InterPro" id="IPR036412">
    <property type="entry name" value="HAD-like_sf"/>
</dbReference>
<dbReference type="PANTHER" id="PTHR46847">
    <property type="entry name" value="D-ALLOSE-BINDING PERIPLASMIC PROTEIN-RELATED"/>
    <property type="match status" value="1"/>
</dbReference>
<protein>
    <submittedName>
        <fullName evidence="6">Substrate-binding domain-containing protein</fullName>
    </submittedName>
</protein>
<dbReference type="InterPro" id="IPR029030">
    <property type="entry name" value="Caspase-like_dom_sf"/>
</dbReference>
<dbReference type="EMBL" id="JADEWU010000029">
    <property type="protein sequence ID" value="MBE9144293.1"/>
    <property type="molecule type" value="Genomic_DNA"/>
</dbReference>
<keyword evidence="3" id="KW-0732">Signal</keyword>
<organism evidence="6 7">
    <name type="scientific">Planktothrix mougeotii LEGE 06226</name>
    <dbReference type="NCBI Taxonomy" id="1828728"/>
    <lineage>
        <taxon>Bacteria</taxon>
        <taxon>Bacillati</taxon>
        <taxon>Cyanobacteriota</taxon>
        <taxon>Cyanophyceae</taxon>
        <taxon>Oscillatoriophycideae</taxon>
        <taxon>Oscillatoriales</taxon>
        <taxon>Microcoleaceae</taxon>
        <taxon>Planktothrix</taxon>
    </lineage>
</organism>
<evidence type="ECO:0000256" key="2">
    <source>
        <dbReference type="ARBA" id="ARBA00007639"/>
    </source>
</evidence>
<dbReference type="Gene3D" id="1.10.150.240">
    <property type="entry name" value="Putative phosphatase, domain 2"/>
    <property type="match status" value="1"/>
</dbReference>
<dbReference type="Gene3D" id="3.40.50.2300">
    <property type="match status" value="2"/>
</dbReference>
<dbReference type="InterPro" id="IPR023198">
    <property type="entry name" value="PGP-like_dom2"/>
</dbReference>
<feature type="domain" description="Periplasmic binding protein" evidence="5">
    <location>
        <begin position="662"/>
        <end position="873"/>
    </location>
</feature>
<evidence type="ECO:0000256" key="3">
    <source>
        <dbReference type="ARBA" id="ARBA00022729"/>
    </source>
</evidence>
<dbReference type="SUPFAM" id="SSF52129">
    <property type="entry name" value="Caspase-like"/>
    <property type="match status" value="1"/>
</dbReference>
<keyword evidence="7" id="KW-1185">Reference proteome</keyword>
<dbReference type="InterPro" id="IPR023214">
    <property type="entry name" value="HAD_sf"/>
</dbReference>
<dbReference type="SUPFAM" id="SSF53822">
    <property type="entry name" value="Periplasmic binding protein-like I"/>
    <property type="match status" value="1"/>
</dbReference>
<dbReference type="PANTHER" id="PTHR46847:SF1">
    <property type="entry name" value="D-ALLOSE-BINDING PERIPLASMIC PROTEIN-RELATED"/>
    <property type="match status" value="1"/>
</dbReference>
<comment type="similarity">
    <text evidence="2">Belongs to the bacterial solute-binding protein 2 family.</text>
</comment>
<dbReference type="Gene3D" id="3.40.50.1000">
    <property type="entry name" value="HAD superfamily/HAD-like"/>
    <property type="match status" value="2"/>
</dbReference>
<reference evidence="6 7" key="1">
    <citation type="submission" date="2020-10" db="EMBL/GenBank/DDBJ databases">
        <authorList>
            <person name="Castelo-Branco R."/>
            <person name="Eusebio N."/>
            <person name="Adriana R."/>
            <person name="Vieira A."/>
            <person name="Brugerolle De Fraissinette N."/>
            <person name="Rezende De Castro R."/>
            <person name="Schneider M.P."/>
            <person name="Vasconcelos V."/>
            <person name="Leao P.N."/>
        </authorList>
    </citation>
    <scope>NUCLEOTIDE SEQUENCE [LARGE SCALE GENOMIC DNA]</scope>
    <source>
        <strain evidence="6 7">LEGE 06226</strain>
    </source>
</reference>
<comment type="caution">
    <text evidence="6">The sequence shown here is derived from an EMBL/GenBank/DDBJ whole genome shotgun (WGS) entry which is preliminary data.</text>
</comment>
<evidence type="ECO:0000256" key="1">
    <source>
        <dbReference type="ARBA" id="ARBA00004196"/>
    </source>
</evidence>
<dbReference type="InterPro" id="IPR028082">
    <property type="entry name" value="Peripla_BP_I"/>
</dbReference>
<evidence type="ECO:0000313" key="6">
    <source>
        <dbReference type="EMBL" id="MBE9144293.1"/>
    </source>
</evidence>
<dbReference type="Pfam" id="PF00656">
    <property type="entry name" value="Peptidase_C14"/>
    <property type="match status" value="1"/>
</dbReference>
<dbReference type="Pfam" id="PF13407">
    <property type="entry name" value="Peripla_BP_4"/>
    <property type="match status" value="1"/>
</dbReference>
<comment type="subcellular location">
    <subcellularLocation>
        <location evidence="1">Cell envelope</location>
    </subcellularLocation>
</comment>
<dbReference type="InterPro" id="IPR025997">
    <property type="entry name" value="SBP_2_dom"/>
</dbReference>
<dbReference type="InterPro" id="IPR011600">
    <property type="entry name" value="Pept_C14_caspase"/>
</dbReference>
<evidence type="ECO:0000313" key="7">
    <source>
        <dbReference type="Proteomes" id="UP000640725"/>
    </source>
</evidence>
<sequence>MSEVNRDTTYALLVGIEKYDTGSSWNLDGPANDVYKFAKWLHNNKVPAKNISIVLSPLDKNKKIAQDIESLIGGKSLPPATADNIKNFFEPKNINSKKHSLFLFFWAGHGCINNQTNERCLYFADATSAHFKYISINQVQSAMKTDLYNNIPKQIFFIDACAYYKDLNERNIPLEYRIHDSPKINSLAKQFALFAAQPGETAINRETSCGLFSKNLLTILENLPDKKQWPPDMATVTTEIKKVFADLREKDPKIKQIPVVQWKDWEDNETTVSNLSKPDHPVAREMRSDKAVILDFDGIVVDTEKYHLRAYNILILKCKYQEEFKEKVITLSDNHCDLEKLGDCISWNDYKQEYIELPTKEIFEKLITERSNIFQEYKELNRESLMEQKNIIYKALIQKTLEDKNDDRLKLKELFGANNSEWNSLERRGIYEYFKRGLGDLEPRKGFESLLKLLQQFNWDVKIISLSTRQIIGSAIEQVASGLSTKESRDYFKTIPRYTIDYLDRSKNSTINSDSENESIEIKKRLYEHIRAQNKHWNKDRIIAIEDGYRGRQAAEEAGFRSVFVPLHSANTEGKDFNELSQINCAELMRRITPRIFHVSKSNHAYSKAISDLLDSSRQDQKYQVSDYVSIHIDKADEVEKPEAQVERLKHLSYYAATQFLPDSLIITPAQNNGNLAEKLDNLASKGVKIITLDTRVDRLKAKDSKPTSPWVHISPDFSEGGKIAAQLIIEALKEKKKGKGKVAIFAGPEDHASTVERRQGFLGTIIKEAPDVQVVKIEYCRFTDADKDIIKNSVKALLQEKRYGLIEAIFCEADILADQVLEACKLLNAQPPIIVGFDGIKEQIAQKIVNKEIYASINVKVDEQVKKAWRIAISGKDWDLDPPQCLIKPEKFTEREARDYVKCNELRSKPIDSF</sequence>